<evidence type="ECO:0000256" key="15">
    <source>
        <dbReference type="ARBA" id="ARBA00077278"/>
    </source>
</evidence>
<feature type="region of interest" description="Disordered" evidence="16">
    <location>
        <begin position="674"/>
        <end position="924"/>
    </location>
</feature>
<dbReference type="PANTHER" id="PTHR10903">
    <property type="entry name" value="GTPASE, IMAP FAMILY MEMBER-RELATED"/>
    <property type="match status" value="1"/>
</dbReference>
<evidence type="ECO:0000256" key="12">
    <source>
        <dbReference type="ARBA" id="ARBA00023134"/>
    </source>
</evidence>
<comment type="similarity">
    <text evidence="5">Belongs to the TRAFAC class TrmE-Era-EngA-EngB-Septin-like GTPase superfamily. AIG1/Toc34/Toc159-like paraseptin GTPase family. IAN subfamily.</text>
</comment>
<dbReference type="FunFam" id="3.40.50.300:FF:002895">
    <property type="entry name" value="Si:dkeyp-52c3.7"/>
    <property type="match status" value="1"/>
</dbReference>
<feature type="region of interest" description="Disordered" evidence="16">
    <location>
        <begin position="198"/>
        <end position="237"/>
    </location>
</feature>
<evidence type="ECO:0000259" key="17">
    <source>
        <dbReference type="PROSITE" id="PS51720"/>
    </source>
</evidence>
<evidence type="ECO:0000256" key="6">
    <source>
        <dbReference type="ARBA" id="ARBA00022490"/>
    </source>
</evidence>
<evidence type="ECO:0000256" key="9">
    <source>
        <dbReference type="ARBA" id="ARBA00022824"/>
    </source>
</evidence>
<dbReference type="GO" id="GO:0005525">
    <property type="term" value="F:GTP binding"/>
    <property type="evidence" value="ECO:0007669"/>
    <property type="project" value="UniProtKB-KW"/>
</dbReference>
<evidence type="ECO:0000256" key="10">
    <source>
        <dbReference type="ARBA" id="ARBA00023034"/>
    </source>
</evidence>
<dbReference type="GO" id="GO:0005783">
    <property type="term" value="C:endoplasmic reticulum"/>
    <property type="evidence" value="ECO:0007669"/>
    <property type="project" value="UniProtKB-SubCell"/>
</dbReference>
<evidence type="ECO:0000256" key="3">
    <source>
        <dbReference type="ARBA" id="ARBA00004514"/>
    </source>
</evidence>
<dbReference type="GO" id="GO:0005829">
    <property type="term" value="C:cytosol"/>
    <property type="evidence" value="ECO:0007669"/>
    <property type="project" value="UniProtKB-SubCell"/>
</dbReference>
<dbReference type="Gene3D" id="3.40.50.300">
    <property type="entry name" value="P-loop containing nucleotide triphosphate hydrolases"/>
    <property type="match status" value="3"/>
</dbReference>
<reference evidence="18" key="1">
    <citation type="submission" date="2025-08" db="UniProtKB">
        <authorList>
            <consortium name="Ensembl"/>
        </authorList>
    </citation>
    <scope>IDENTIFICATION</scope>
</reference>
<keyword evidence="9" id="KW-0256">Endoplasmic reticulum</keyword>
<keyword evidence="8" id="KW-0547">Nucleotide-binding</keyword>
<dbReference type="Pfam" id="PF04548">
    <property type="entry name" value="AIG1"/>
    <property type="match status" value="3"/>
</dbReference>
<dbReference type="GO" id="GO:0005794">
    <property type="term" value="C:Golgi apparatus"/>
    <property type="evidence" value="ECO:0007669"/>
    <property type="project" value="UniProtKB-SubCell"/>
</dbReference>
<evidence type="ECO:0000256" key="7">
    <source>
        <dbReference type="ARBA" id="ARBA00022737"/>
    </source>
</evidence>
<dbReference type="InterPro" id="IPR006703">
    <property type="entry name" value="G_AIG1"/>
</dbReference>
<keyword evidence="10" id="KW-0333">Golgi apparatus</keyword>
<proteinExistence type="inferred from homology"/>
<evidence type="ECO:0000256" key="2">
    <source>
        <dbReference type="ARBA" id="ARBA00004240"/>
    </source>
</evidence>
<evidence type="ECO:0000256" key="4">
    <source>
        <dbReference type="ARBA" id="ARBA00004555"/>
    </source>
</evidence>
<feature type="compositionally biased region" description="Low complexity" evidence="16">
    <location>
        <begin position="200"/>
        <end position="211"/>
    </location>
</feature>
<keyword evidence="7" id="KW-0677">Repeat</keyword>
<dbReference type="Proteomes" id="UP000694701">
    <property type="component" value="Unplaced"/>
</dbReference>
<dbReference type="FunFam" id="3.40.50.300:FF:000536">
    <property type="entry name" value="GTPase IMAP family member 8"/>
    <property type="match status" value="1"/>
</dbReference>
<evidence type="ECO:0000256" key="13">
    <source>
        <dbReference type="ARBA" id="ARBA00056809"/>
    </source>
</evidence>
<name>A0A8C2GA38_CYPCA</name>
<dbReference type="SUPFAM" id="SSF52540">
    <property type="entry name" value="P-loop containing nucleoside triphosphate hydrolases"/>
    <property type="match status" value="3"/>
</dbReference>
<dbReference type="InterPro" id="IPR027417">
    <property type="entry name" value="P-loop_NTPase"/>
</dbReference>
<feature type="compositionally biased region" description="Basic and acidic residues" evidence="16">
    <location>
        <begin position="219"/>
        <end position="230"/>
    </location>
</feature>
<evidence type="ECO:0000256" key="1">
    <source>
        <dbReference type="ARBA" id="ARBA00004173"/>
    </source>
</evidence>
<protein>
    <recommendedName>
        <fullName evidence="14">GTPase IMAP family member 8</fullName>
    </recommendedName>
    <alternativeName>
        <fullName evidence="15">Immune-associated nucleotide-binding protein 9</fullName>
    </alternativeName>
</protein>
<evidence type="ECO:0000256" key="16">
    <source>
        <dbReference type="SAM" id="MobiDB-lite"/>
    </source>
</evidence>
<evidence type="ECO:0000256" key="5">
    <source>
        <dbReference type="ARBA" id="ARBA00008535"/>
    </source>
</evidence>
<evidence type="ECO:0000256" key="11">
    <source>
        <dbReference type="ARBA" id="ARBA00023128"/>
    </source>
</evidence>
<dbReference type="PROSITE" id="PS51720">
    <property type="entry name" value="G_AIG1"/>
    <property type="match status" value="2"/>
</dbReference>
<evidence type="ECO:0000256" key="8">
    <source>
        <dbReference type="ARBA" id="ARBA00022741"/>
    </source>
</evidence>
<feature type="domain" description="AIG1-type G" evidence="17">
    <location>
        <begin position="454"/>
        <end position="654"/>
    </location>
</feature>
<evidence type="ECO:0000313" key="19">
    <source>
        <dbReference type="Proteomes" id="UP000694701"/>
    </source>
</evidence>
<accession>A0A8C2GA38</accession>
<dbReference type="GO" id="GO:0005739">
    <property type="term" value="C:mitochondrion"/>
    <property type="evidence" value="ECO:0007669"/>
    <property type="project" value="UniProtKB-SubCell"/>
</dbReference>
<dbReference type="AlphaFoldDB" id="A0A8C2GA38"/>
<dbReference type="Ensembl" id="ENSCCRT00020073229.1">
    <property type="protein sequence ID" value="ENSCCRP00020066567.1"/>
    <property type="gene ID" value="ENSCCRG00020031265.1"/>
</dbReference>
<evidence type="ECO:0000313" key="18">
    <source>
        <dbReference type="Ensembl" id="ENSCCRP00020066567.1"/>
    </source>
</evidence>
<keyword evidence="6" id="KW-0963">Cytoplasm</keyword>
<evidence type="ECO:0000256" key="14">
    <source>
        <dbReference type="ARBA" id="ARBA00073539"/>
    </source>
</evidence>
<organism evidence="18 19">
    <name type="scientific">Cyprinus carpio</name>
    <name type="common">Common carp</name>
    <dbReference type="NCBI Taxonomy" id="7962"/>
    <lineage>
        <taxon>Eukaryota</taxon>
        <taxon>Metazoa</taxon>
        <taxon>Chordata</taxon>
        <taxon>Craniata</taxon>
        <taxon>Vertebrata</taxon>
        <taxon>Euteleostomi</taxon>
        <taxon>Actinopterygii</taxon>
        <taxon>Neopterygii</taxon>
        <taxon>Teleostei</taxon>
        <taxon>Ostariophysi</taxon>
        <taxon>Cypriniformes</taxon>
        <taxon>Cyprinidae</taxon>
        <taxon>Cyprininae</taxon>
        <taxon>Cyprinus</taxon>
    </lineage>
</organism>
<dbReference type="CDD" id="cd01852">
    <property type="entry name" value="AIG1"/>
    <property type="match status" value="1"/>
</dbReference>
<dbReference type="InterPro" id="IPR045058">
    <property type="entry name" value="GIMA/IAN/Toc"/>
</dbReference>
<comment type="subcellular location">
    <subcellularLocation>
        <location evidence="3">Cytoplasm</location>
        <location evidence="3">Cytosol</location>
    </subcellularLocation>
    <subcellularLocation>
        <location evidence="2">Endoplasmic reticulum</location>
    </subcellularLocation>
    <subcellularLocation>
        <location evidence="4">Golgi apparatus</location>
    </subcellularLocation>
    <subcellularLocation>
        <location evidence="1">Mitochondrion</location>
    </subcellularLocation>
</comment>
<dbReference type="PANTHER" id="PTHR10903:SF170">
    <property type="entry name" value="GTPASE IMAP FAMILY MEMBER 7"/>
    <property type="match status" value="1"/>
</dbReference>
<keyword evidence="12" id="KW-0342">GTP-binding</keyword>
<feature type="compositionally biased region" description="Basic and acidic residues" evidence="16">
    <location>
        <begin position="674"/>
        <end position="905"/>
    </location>
</feature>
<comment type="function">
    <text evidence="13">Exerts an anti-apoptotic effect in the immune system and is involved in responses to infections.</text>
</comment>
<keyword evidence="11" id="KW-0496">Mitochondrion</keyword>
<feature type="domain" description="AIG1-type G" evidence="17">
    <location>
        <begin position="4"/>
        <end position="212"/>
    </location>
</feature>
<sequence>MASVSDLRIVLIGKNRSENSRVGNTLLGTEAFHSEASFYSQQHSVRISGEMEERHITVINTPHLLQQNLSHHQITQTVRECVSLSAPGPHVFILILQYKKFNENDRHRVKYLLNLFSKKAMKHTIVLTTDEEPRRFTSLPFKSTNNAIHDLIKECGGGHLQFDTVNTRWRSELFRRTEEILKKEHEELLLCNMYEDEGDGSSVDGDLSRSGASVGGEDEEKKDSDLKESTKTASDGGDPECVKLNLLVCGSNRELKSFISNLILKQSERRSELSSECMRRDVELDGRLICLVELPALFNTQLSEGEVMRQTHRCVSLCHPGVHVFILIIPDAPLNNEDRAEIEEIQRIFSSRVNKHIMIFIKQNSEHQTEELNEETQSLIERSGGRHHFIDLNTQVSVLMEKLEQMVEENSAVCFSTETLMEAQMEKLQKLEEMKKRVHSLETWFQSQDSREREDVLRIVLLGKTGAGKSSTGNTILGRDMFKSDISGDSVTKECQRETAEISDRHITVIDTPGLFDTELSNEEIQREITHCVSMILPGPHVFLLLVPLGRFTKEEETSVKIIQETFGENSLMFTMVLFTRGDFLKKKTIDQCLGKPGSPLMKLIEACGNRYHVFNNNQTEDRTQVTDLLQKIDDMLKENGASFYSCKMFREMEREKQELQIKILMDRVREREEEMKKHEEEKERMNREREEEMKKHKEEKERVNREREEEMKKHEEEKERMNREREEEMKKHKEEKERVNREREEEMKKHEEEKERMNREREEEMKKHKEEKERVNREREEEMKKHEEEKERMNREREEEMKKHKEEKERVNREREEEMKKHEEEKERMNREREEEMKKHKEEKERVNREREEEMKKHEEEKERMNREREEEMKKHKEEKERVNREREEEMKKHEEEKERMNRDTKKRKRGGGMAKERTGNVG</sequence>